<reference evidence="2" key="1">
    <citation type="submission" date="2024-05" db="EMBL/GenBank/DDBJ databases">
        <title>Genome sequencing of novel strain.</title>
        <authorList>
            <person name="Ganbat D."/>
            <person name="Ganbat S."/>
            <person name="Lee S.-J."/>
        </authorList>
    </citation>
    <scope>NUCLEOTIDE SEQUENCE</scope>
    <source>
        <strain evidence="2">SMD15-11</strain>
    </source>
</reference>
<dbReference type="AlphaFoldDB" id="A0AB39UVZ7"/>
<dbReference type="InterPro" id="IPR036061">
    <property type="entry name" value="CheW-like_dom_sf"/>
</dbReference>
<accession>A0AB39UVZ7</accession>
<dbReference type="SUPFAM" id="SSF50341">
    <property type="entry name" value="CheW-like"/>
    <property type="match status" value="1"/>
</dbReference>
<proteinExistence type="predicted"/>
<organism evidence="2">
    <name type="scientific">Thermohahella caldifontis</name>
    <dbReference type="NCBI Taxonomy" id="3142973"/>
    <lineage>
        <taxon>Bacteria</taxon>
        <taxon>Pseudomonadati</taxon>
        <taxon>Pseudomonadota</taxon>
        <taxon>Gammaproteobacteria</taxon>
        <taxon>Oceanospirillales</taxon>
        <taxon>Hahellaceae</taxon>
        <taxon>Thermohahella</taxon>
    </lineage>
</organism>
<dbReference type="SMART" id="SM00260">
    <property type="entry name" value="CheW"/>
    <property type="match status" value="1"/>
</dbReference>
<dbReference type="Gene3D" id="2.30.30.40">
    <property type="entry name" value="SH3 Domains"/>
    <property type="match status" value="1"/>
</dbReference>
<dbReference type="Pfam" id="PF01584">
    <property type="entry name" value="CheW"/>
    <property type="match status" value="1"/>
</dbReference>
<dbReference type="InterPro" id="IPR002545">
    <property type="entry name" value="CheW-lke_dom"/>
</dbReference>
<evidence type="ECO:0000259" key="1">
    <source>
        <dbReference type="PROSITE" id="PS50851"/>
    </source>
</evidence>
<dbReference type="EMBL" id="CP154858">
    <property type="protein sequence ID" value="XDT72355.1"/>
    <property type="molecule type" value="Genomic_DNA"/>
</dbReference>
<name>A0AB39UVZ7_9GAMM</name>
<dbReference type="PROSITE" id="PS50851">
    <property type="entry name" value="CHEW"/>
    <property type="match status" value="1"/>
</dbReference>
<dbReference type="KEGG" id="tcd:AAIA72_16400"/>
<dbReference type="GO" id="GO:0007165">
    <property type="term" value="P:signal transduction"/>
    <property type="evidence" value="ECO:0007669"/>
    <property type="project" value="InterPro"/>
</dbReference>
<evidence type="ECO:0000313" key="2">
    <source>
        <dbReference type="EMBL" id="XDT72355.1"/>
    </source>
</evidence>
<dbReference type="RefSeq" id="WP_369601365.1">
    <property type="nucleotide sequence ID" value="NZ_CP154858.1"/>
</dbReference>
<dbReference type="Gene3D" id="2.40.50.180">
    <property type="entry name" value="CheA-289, Domain 4"/>
    <property type="match status" value="1"/>
</dbReference>
<feature type="domain" description="CheW-like" evidence="1">
    <location>
        <begin position="46"/>
        <end position="191"/>
    </location>
</feature>
<protein>
    <submittedName>
        <fullName evidence="2">Chemotaxis protein CheW</fullName>
    </submittedName>
</protein>
<dbReference type="GO" id="GO:0006935">
    <property type="term" value="P:chemotaxis"/>
    <property type="evidence" value="ECO:0007669"/>
    <property type="project" value="InterPro"/>
</dbReference>
<sequence>MNERLRNGQAGLLAPREALAVLQQQRNAWLSATGPDGAREADRSPEAEMLSGYLLPGLSLPLWVSRSFTRALLDEIRICQVPGAPGALEGFILHAGDIIPVWNLRTLAGEAGAESVLPTGRRRQYVLVLVCDGHLLGLLLDSVPATRNLPADALQPSGGDLPQPWMQGVASIQDQRIACLDVQALFETCGPSGTAHSVTRRHS</sequence>
<gene>
    <name evidence="2" type="ORF">AAIA72_16400</name>
</gene>